<feature type="chain" id="PRO_5007860762" description="Glutaredoxin-like protein" evidence="1">
    <location>
        <begin position="22"/>
        <end position="58"/>
    </location>
</feature>
<proteinExistence type="predicted"/>
<dbReference type="AlphaFoldDB" id="A0A165KEM3"/>
<dbReference type="InterPro" id="IPR036249">
    <property type="entry name" value="Thioredoxin-like_sf"/>
</dbReference>
<keyword evidence="3" id="KW-1185">Reference proteome</keyword>
<dbReference type="Proteomes" id="UP000077266">
    <property type="component" value="Unassembled WGS sequence"/>
</dbReference>
<keyword evidence="1" id="KW-0732">Signal</keyword>
<evidence type="ECO:0000313" key="3">
    <source>
        <dbReference type="Proteomes" id="UP000077266"/>
    </source>
</evidence>
<evidence type="ECO:0000313" key="2">
    <source>
        <dbReference type="EMBL" id="KZV96216.1"/>
    </source>
</evidence>
<organism evidence="2 3">
    <name type="scientific">Exidia glandulosa HHB12029</name>
    <dbReference type="NCBI Taxonomy" id="1314781"/>
    <lineage>
        <taxon>Eukaryota</taxon>
        <taxon>Fungi</taxon>
        <taxon>Dikarya</taxon>
        <taxon>Basidiomycota</taxon>
        <taxon>Agaricomycotina</taxon>
        <taxon>Agaricomycetes</taxon>
        <taxon>Auriculariales</taxon>
        <taxon>Exidiaceae</taxon>
        <taxon>Exidia</taxon>
    </lineage>
</organism>
<feature type="signal peptide" evidence="1">
    <location>
        <begin position="1"/>
        <end position="21"/>
    </location>
</feature>
<gene>
    <name evidence="2" type="ORF">EXIGLDRAFT_733780</name>
</gene>
<sequence>MRATLSLARLPVLTLYSGANCSLCDVAKAELAKLRQNVTSHESTCNIETDICNRSAGV</sequence>
<reference evidence="2 3" key="1">
    <citation type="journal article" date="2016" name="Mol. Biol. Evol.">
        <title>Comparative Genomics of Early-Diverging Mushroom-Forming Fungi Provides Insights into the Origins of Lignocellulose Decay Capabilities.</title>
        <authorList>
            <person name="Nagy L.G."/>
            <person name="Riley R."/>
            <person name="Tritt A."/>
            <person name="Adam C."/>
            <person name="Daum C."/>
            <person name="Floudas D."/>
            <person name="Sun H."/>
            <person name="Yadav J.S."/>
            <person name="Pangilinan J."/>
            <person name="Larsson K.H."/>
            <person name="Matsuura K."/>
            <person name="Barry K."/>
            <person name="Labutti K."/>
            <person name="Kuo R."/>
            <person name="Ohm R.A."/>
            <person name="Bhattacharya S.S."/>
            <person name="Shirouzu T."/>
            <person name="Yoshinaga Y."/>
            <person name="Martin F.M."/>
            <person name="Grigoriev I.V."/>
            <person name="Hibbett D.S."/>
        </authorList>
    </citation>
    <scope>NUCLEOTIDE SEQUENCE [LARGE SCALE GENOMIC DNA]</scope>
    <source>
        <strain evidence="2 3">HHB12029</strain>
    </source>
</reference>
<name>A0A165KEM3_EXIGL</name>
<dbReference type="Gene3D" id="3.40.30.10">
    <property type="entry name" value="Glutaredoxin"/>
    <property type="match status" value="1"/>
</dbReference>
<dbReference type="OrthoDB" id="429967at2759"/>
<evidence type="ECO:0000256" key="1">
    <source>
        <dbReference type="SAM" id="SignalP"/>
    </source>
</evidence>
<dbReference type="EMBL" id="KV425946">
    <property type="protein sequence ID" value="KZV96216.1"/>
    <property type="molecule type" value="Genomic_DNA"/>
</dbReference>
<protein>
    <recommendedName>
        <fullName evidence="4">Glutaredoxin-like protein</fullName>
    </recommendedName>
</protein>
<dbReference type="InParanoid" id="A0A165KEM3"/>
<accession>A0A165KEM3</accession>
<evidence type="ECO:0008006" key="4">
    <source>
        <dbReference type="Google" id="ProtNLM"/>
    </source>
</evidence>
<dbReference type="SUPFAM" id="SSF52833">
    <property type="entry name" value="Thioredoxin-like"/>
    <property type="match status" value="1"/>
</dbReference>